<reference evidence="1 2" key="3">
    <citation type="submission" date="2019-09" db="EMBL/GenBank/DDBJ databases">
        <title>Taxonomic note: a critical rebuttal of the proposed division of the genus Arcobacter into six genera, emended descriptions of Arcobacter anaerophilus and the genus Arcobacter, and an assessment of genus-level boundaries for Epsilonproteobacteria using in silico genomic comparator tools.</title>
        <authorList>
            <person name="On S.L.W."/>
            <person name="Miller W.G."/>
            <person name="Biggs P."/>
            <person name="Cornelius A."/>
            <person name="Vandamme P."/>
        </authorList>
    </citation>
    <scope>NUCLEOTIDE SEQUENCE [LARGE SCALE GENOMIC DNA]</scope>
    <source>
        <strain evidence="1 2">LMG 26638</strain>
    </source>
</reference>
<dbReference type="InterPro" id="IPR050664">
    <property type="entry name" value="Octanoyltrans_LipM/LipL"/>
</dbReference>
<dbReference type="PANTHER" id="PTHR43679:SF2">
    <property type="entry name" value="OCTANOYL-[GCVH]:PROTEIN N-OCTANOYLTRANSFERASE"/>
    <property type="match status" value="1"/>
</dbReference>
<keyword evidence="1" id="KW-0436">Ligase</keyword>
<dbReference type="InterPro" id="IPR045864">
    <property type="entry name" value="aa-tRNA-synth_II/BPL/LPL"/>
</dbReference>
<dbReference type="EMBL" id="CP035928">
    <property type="protein sequence ID" value="QEP35357.1"/>
    <property type="molecule type" value="Genomic_DNA"/>
</dbReference>
<dbReference type="EC" id="6.3.1.20" evidence="1"/>
<sequence length="238" mass="27006">MLENKEVRLILSPKSSAKLNMAIDKALVNSFKIEESIIFRVYSWEKSFTIGIGQDLDNYKEFKEKYNNNCSKRITGGGVLFHGHDISYSFLISSKLLGNLGVKESYEKICQFLLTFYKDLGLKPSFVKDNEDIGLMKSDFCQVGFETYDIIVNGKKIGGNAQKRTSKLIFQHGSIPLKKTDNSSIIGTTLEDLGIILDEDEAQQRLVDAFKKCFNVDYKISQLTKNEEENLNKILEGK</sequence>
<dbReference type="Pfam" id="PF21948">
    <property type="entry name" value="LplA-B_cat"/>
    <property type="match status" value="1"/>
</dbReference>
<proteinExistence type="predicted"/>
<protein>
    <submittedName>
        <fullName evidence="1">Lipoate--protein ligase A</fullName>
        <ecNumber evidence="1">6.3.1.20</ecNumber>
    </submittedName>
</protein>
<reference evidence="1 2" key="1">
    <citation type="submission" date="2019-09" db="EMBL/GenBank/DDBJ databases">
        <title>Complete genome sequencing of four Arcobacter species reveals a diverse suite of mobile elements.</title>
        <authorList>
            <person name="Miller W.G."/>
            <person name="Yee E."/>
            <person name="Bono J.L."/>
        </authorList>
    </citation>
    <scope>NUCLEOTIDE SEQUENCE [LARGE SCALE GENOMIC DNA]</scope>
    <source>
        <strain evidence="1 2">LMG 26638</strain>
    </source>
</reference>
<dbReference type="GO" id="GO:0016979">
    <property type="term" value="F:lipoate-protein ligase activity"/>
    <property type="evidence" value="ECO:0007669"/>
    <property type="project" value="UniProtKB-EC"/>
</dbReference>
<dbReference type="PROSITE" id="PS51733">
    <property type="entry name" value="BPL_LPL_CATALYTIC"/>
    <property type="match status" value="1"/>
</dbReference>
<gene>
    <name evidence="1" type="primary">lplA</name>
    <name evidence="1" type="ORF">APAC_2297</name>
</gene>
<dbReference type="PANTHER" id="PTHR43679">
    <property type="entry name" value="OCTANOYLTRANSFERASE LIPM-RELATED"/>
    <property type="match status" value="1"/>
</dbReference>
<keyword evidence="2" id="KW-1185">Reference proteome</keyword>
<reference evidence="2" key="2">
    <citation type="submission" date="2019-09" db="EMBL/GenBank/DDBJ databases">
        <title>Complete genome sequencing of four Arcobacter species reveals a diverse suite of mobile elements.</title>
        <authorList>
            <person name="On S.L.W."/>
            <person name="Miller W.G."/>
            <person name="Biggs P."/>
            <person name="Cornelius A."/>
            <person name="Vandamme P."/>
        </authorList>
    </citation>
    <scope>NUCLEOTIDE SEQUENCE [LARGE SCALE GENOMIC DNA]</scope>
    <source>
        <strain evidence="2">LMG 26638</strain>
    </source>
</reference>
<dbReference type="Gene3D" id="3.30.930.10">
    <property type="entry name" value="Bira Bifunctional Protein, Domain 2"/>
    <property type="match status" value="1"/>
</dbReference>
<dbReference type="KEGG" id="apai:APAC_2297"/>
<evidence type="ECO:0000313" key="1">
    <source>
        <dbReference type="EMBL" id="QEP35357.1"/>
    </source>
</evidence>
<dbReference type="Proteomes" id="UP000322726">
    <property type="component" value="Chromosome"/>
</dbReference>
<name>A0A5C2H8U8_9BACT</name>
<evidence type="ECO:0000313" key="2">
    <source>
        <dbReference type="Proteomes" id="UP000322726"/>
    </source>
</evidence>
<dbReference type="RefSeq" id="WP_130234253.1">
    <property type="nucleotide sequence ID" value="NZ_BMEF01000048.1"/>
</dbReference>
<dbReference type="OrthoDB" id="9787898at2"/>
<accession>A0A5C2H8U8</accession>
<dbReference type="SUPFAM" id="SSF55681">
    <property type="entry name" value="Class II aaRS and biotin synthetases"/>
    <property type="match status" value="1"/>
</dbReference>
<dbReference type="AlphaFoldDB" id="A0A5C2H8U8"/>
<organism evidence="1 2">
    <name type="scientific">Malaciobacter pacificus</name>
    <dbReference type="NCBI Taxonomy" id="1080223"/>
    <lineage>
        <taxon>Bacteria</taxon>
        <taxon>Pseudomonadati</taxon>
        <taxon>Campylobacterota</taxon>
        <taxon>Epsilonproteobacteria</taxon>
        <taxon>Campylobacterales</taxon>
        <taxon>Arcobacteraceae</taxon>
        <taxon>Malaciobacter</taxon>
    </lineage>
</organism>
<dbReference type="InterPro" id="IPR004143">
    <property type="entry name" value="BPL_LPL_catalytic"/>
</dbReference>